<evidence type="ECO:0000256" key="6">
    <source>
        <dbReference type="PROSITE-ProRule" id="PRU01240"/>
    </source>
</evidence>
<evidence type="ECO:0000256" key="7">
    <source>
        <dbReference type="RuleBase" id="RU003355"/>
    </source>
</evidence>
<feature type="active site" description="Charge relay system" evidence="6">
    <location>
        <position position="575"/>
    </location>
</feature>
<gene>
    <name evidence="13" type="ORF">OPS25_01450</name>
</gene>
<keyword evidence="2 6" id="KW-0645">Protease</keyword>
<dbReference type="InterPro" id="IPR041469">
    <property type="entry name" value="Subtilisin-like_FN3"/>
</dbReference>
<proteinExistence type="inferred from homology"/>
<dbReference type="PROSITE" id="PS00138">
    <property type="entry name" value="SUBTILASE_SER"/>
    <property type="match status" value="1"/>
</dbReference>
<evidence type="ECO:0000256" key="3">
    <source>
        <dbReference type="ARBA" id="ARBA00022729"/>
    </source>
</evidence>
<dbReference type="Pfam" id="PF05922">
    <property type="entry name" value="Inhibitor_I9"/>
    <property type="match status" value="1"/>
</dbReference>
<dbReference type="InterPro" id="IPR023827">
    <property type="entry name" value="Peptidase_S8_Asp-AS"/>
</dbReference>
<dbReference type="InterPro" id="IPR045051">
    <property type="entry name" value="SBT"/>
</dbReference>
<feature type="active site" description="Charge relay system" evidence="6">
    <location>
        <position position="181"/>
    </location>
</feature>
<comment type="similarity">
    <text evidence="1 6 7">Belongs to the peptidase S8 family.</text>
</comment>
<dbReference type="PIRSF" id="PIRSF037898">
    <property type="entry name" value="Subtilisin_rel_Sputw3181_3341"/>
    <property type="match status" value="1"/>
</dbReference>
<feature type="domain" description="DUF11" evidence="9">
    <location>
        <begin position="779"/>
        <end position="841"/>
    </location>
</feature>
<dbReference type="InterPro" id="IPR036852">
    <property type="entry name" value="Peptidase_S8/S53_dom_sf"/>
</dbReference>
<dbReference type="PANTHER" id="PTHR10795">
    <property type="entry name" value="PROPROTEIN CONVERTASE SUBTILISIN/KEXIN"/>
    <property type="match status" value="1"/>
</dbReference>
<dbReference type="InterPro" id="IPR023828">
    <property type="entry name" value="Peptidase_S8_Ser-AS"/>
</dbReference>
<reference evidence="13" key="1">
    <citation type="submission" date="2022-11" db="EMBL/GenBank/DDBJ databases">
        <title>Alteromonas sp. nov., isolated from sea water of the Qingdao.</title>
        <authorList>
            <person name="Wang Q."/>
        </authorList>
    </citation>
    <scope>NUCLEOTIDE SEQUENCE</scope>
    <source>
        <strain evidence="13">ASW11-7</strain>
    </source>
</reference>
<keyword evidence="3" id="KW-0732">Signal</keyword>
<evidence type="ECO:0000259" key="11">
    <source>
        <dbReference type="Pfam" id="PF05922"/>
    </source>
</evidence>
<dbReference type="InterPro" id="IPR047589">
    <property type="entry name" value="DUF11_rpt"/>
</dbReference>
<evidence type="ECO:0000313" key="13">
    <source>
        <dbReference type="EMBL" id="MCW8107168.1"/>
    </source>
</evidence>
<dbReference type="PROSITE" id="PS51892">
    <property type="entry name" value="SUBTILASE"/>
    <property type="match status" value="1"/>
</dbReference>
<dbReference type="EMBL" id="JAPFRD010000002">
    <property type="protein sequence ID" value="MCW8107168.1"/>
    <property type="molecule type" value="Genomic_DNA"/>
</dbReference>
<dbReference type="Gene3D" id="3.50.30.30">
    <property type="match status" value="1"/>
</dbReference>
<sequence length="1101" mass="114252">MAMLAGTMSSMTAIASDQLSVASVQPTQEPFVSSVESETMYIVRLQEPAVAVYDGGIAGYEATSAKANGKKKLDTKSKAAKSYRQFLKNKQKQVLAKASNKFNRNLNTKYDYQFAINGFAVPLSRDEAKAMASMEGVVSVQKERVERLLTDVGPQWIGAPEIWNSNSDGPKGEGMVIAVLDTGINSDHPSFADIGGDGYDHENPLGSGNYLPGSYCDTVDPSFCNDKLIGAWDFLPIDGTVPEDDDGHGSHTASTAAGNVVNGATIAAPTTTASFDISGVAPHANIIAYDVCQRTCPGSALVAAINQVIIDSGNLPNGIAALNYSISGGGDPYNDTVELGFLAAVEAGIYVAASAGNSGPTPSTVAHLGPWVSTTAASTHNREIGNMLTDMSSDGVGLPDIEGSSFSAGYGPAPIIHANTTTFDPTGQCLNPFPAGTFNGEIVVCDRGTIARTAKGQNVLAGGAGGFVLANRGQGEGTAADAHYLPAIHIGDSAATALRDWLNSNTNTVATITPATFNYDEENGDVMAGFSSRGPQLAFNVLKPDITAPGVSIMGAEADGQALAAPEYQIISGTSMSSPHNAGAGALLAAAHPEWTPTEIKSAIMMTAVTENTRKEDGVTPTDPFDLGAGRIELGQADSIGLVMSETIENFLAANPETGGDPKTLNLPSMMDSNCVGTCSWTRYVTNKTKHTGHWNVTVNGAGFDTTVEVSPSAKSNKHNLKLKAGETAAITVTASNYNAETGWQFGRLNLASNGNSSPDLHMPMAVFASKASSPELFSKTVDKSAAVSGEILTYNLSVTNGQLTGPITVTDNIPAGSTFVSGSATESVTGGITTSGWAYDAGSNAMSWTGELDPGGIDVSMDAGGSPANYLPLSIFTDPLDKTCNGDCDDGGFLFNVPPFTFNGQTYTQTIFSVNGTLEAGSDSGVFSSFANQDFPDSASPNNILAPFWRDLNLNEGGNMYVAVLNGGGGAQWTAYEWENVPHYGDTSRRVTMQVWIGRNGTPVEGDIHFVYGDMSTGTSDGGTVGAENATGTVGMSYFYNGSGTAPSAGDELRVSTLEGGSATLGFQVVTDCSVDSVINRANLSGDGQQETAIAVTDCQ</sequence>
<dbReference type="InterPro" id="IPR001434">
    <property type="entry name" value="OmcB-like_DUF11"/>
</dbReference>
<dbReference type="Pfam" id="PF01345">
    <property type="entry name" value="DUF11"/>
    <property type="match status" value="1"/>
</dbReference>
<dbReference type="Pfam" id="PF17766">
    <property type="entry name" value="fn3_6"/>
    <property type="match status" value="1"/>
</dbReference>
<evidence type="ECO:0000256" key="1">
    <source>
        <dbReference type="ARBA" id="ARBA00011073"/>
    </source>
</evidence>
<dbReference type="InterPro" id="IPR017312">
    <property type="entry name" value="Subtilisin_Alteromonadales"/>
</dbReference>
<dbReference type="RefSeq" id="WP_265615869.1">
    <property type="nucleotide sequence ID" value="NZ_JAPFRD010000002.1"/>
</dbReference>
<dbReference type="Gene3D" id="3.40.50.200">
    <property type="entry name" value="Peptidase S8/S53 domain"/>
    <property type="match status" value="1"/>
</dbReference>
<feature type="domain" description="Peptidase S8/S53" evidence="8">
    <location>
        <begin position="172"/>
        <end position="431"/>
    </location>
</feature>
<feature type="domain" description="Peptidase S8/S53" evidence="8">
    <location>
        <begin position="514"/>
        <end position="616"/>
    </location>
</feature>
<keyword evidence="4 6" id="KW-0378">Hydrolase</keyword>
<evidence type="ECO:0000259" key="12">
    <source>
        <dbReference type="Pfam" id="PF17766"/>
    </source>
</evidence>
<dbReference type="PRINTS" id="PR00723">
    <property type="entry name" value="SUBTILISIN"/>
</dbReference>
<feature type="domain" description="Inhibitor I9" evidence="11">
    <location>
        <begin position="41"/>
        <end position="145"/>
    </location>
</feature>
<feature type="domain" description="Subtilisin-like protease fibronectin type-III" evidence="12">
    <location>
        <begin position="665"/>
        <end position="765"/>
    </location>
</feature>
<dbReference type="InterPro" id="IPR015500">
    <property type="entry name" value="Peptidase_S8_subtilisin-rel"/>
</dbReference>
<evidence type="ECO:0000259" key="8">
    <source>
        <dbReference type="Pfam" id="PF00082"/>
    </source>
</evidence>
<dbReference type="SUPFAM" id="SSF52743">
    <property type="entry name" value="Subtilisin-like"/>
    <property type="match status" value="1"/>
</dbReference>
<evidence type="ECO:0000256" key="2">
    <source>
        <dbReference type="ARBA" id="ARBA00022670"/>
    </source>
</evidence>
<evidence type="ECO:0000256" key="5">
    <source>
        <dbReference type="ARBA" id="ARBA00022825"/>
    </source>
</evidence>
<dbReference type="PROSITE" id="PS00136">
    <property type="entry name" value="SUBTILASE_ASP"/>
    <property type="match status" value="1"/>
</dbReference>
<dbReference type="CDD" id="cd02120">
    <property type="entry name" value="PA_subtilisin_like"/>
    <property type="match status" value="1"/>
</dbReference>
<dbReference type="InterPro" id="IPR003137">
    <property type="entry name" value="PA_domain"/>
</dbReference>
<feature type="domain" description="PA" evidence="10">
    <location>
        <begin position="434"/>
        <end position="498"/>
    </location>
</feature>
<feature type="active site" description="Charge relay system" evidence="6">
    <location>
        <position position="248"/>
    </location>
</feature>
<evidence type="ECO:0000313" key="14">
    <source>
        <dbReference type="Proteomes" id="UP001142810"/>
    </source>
</evidence>
<keyword evidence="5 6" id="KW-0720">Serine protease</keyword>
<dbReference type="Pfam" id="PF02225">
    <property type="entry name" value="PA"/>
    <property type="match status" value="1"/>
</dbReference>
<dbReference type="InterPro" id="IPR037045">
    <property type="entry name" value="S8pro/Inhibitor_I9_sf"/>
</dbReference>
<name>A0ABT3P345_9ALTE</name>
<comment type="caution">
    <text evidence="13">The sequence shown here is derived from an EMBL/GenBank/DDBJ whole genome shotgun (WGS) entry which is preliminary data.</text>
</comment>
<organism evidence="13 14">
    <name type="scientific">Alteromonas aquimaris</name>
    <dbReference type="NCBI Taxonomy" id="2998417"/>
    <lineage>
        <taxon>Bacteria</taxon>
        <taxon>Pseudomonadati</taxon>
        <taxon>Pseudomonadota</taxon>
        <taxon>Gammaproteobacteria</taxon>
        <taxon>Alteromonadales</taxon>
        <taxon>Alteromonadaceae</taxon>
        <taxon>Alteromonas/Salinimonas group</taxon>
        <taxon>Alteromonas</taxon>
    </lineage>
</organism>
<dbReference type="NCBIfam" id="TIGR01451">
    <property type="entry name" value="B_ant_repeat"/>
    <property type="match status" value="1"/>
</dbReference>
<evidence type="ECO:0000256" key="4">
    <source>
        <dbReference type="ARBA" id="ARBA00022801"/>
    </source>
</evidence>
<keyword evidence="14" id="KW-1185">Reference proteome</keyword>
<accession>A0ABT3P345</accession>
<dbReference type="Proteomes" id="UP001142810">
    <property type="component" value="Unassembled WGS sequence"/>
</dbReference>
<dbReference type="InterPro" id="IPR010259">
    <property type="entry name" value="S8pro/Inhibitor_I9"/>
</dbReference>
<dbReference type="Gene3D" id="3.30.70.80">
    <property type="entry name" value="Peptidase S8 propeptide/proteinase inhibitor I9"/>
    <property type="match status" value="1"/>
</dbReference>
<evidence type="ECO:0000259" key="9">
    <source>
        <dbReference type="Pfam" id="PF01345"/>
    </source>
</evidence>
<protein>
    <submittedName>
        <fullName evidence="13">S8 family serine peptidase</fullName>
    </submittedName>
</protein>
<dbReference type="Pfam" id="PF00082">
    <property type="entry name" value="Peptidase_S8"/>
    <property type="match status" value="2"/>
</dbReference>
<dbReference type="InterPro" id="IPR000209">
    <property type="entry name" value="Peptidase_S8/S53_dom"/>
</dbReference>
<evidence type="ECO:0000259" key="10">
    <source>
        <dbReference type="Pfam" id="PF02225"/>
    </source>
</evidence>